<feature type="non-terminal residue" evidence="7">
    <location>
        <position position="687"/>
    </location>
</feature>
<dbReference type="VEuPathDB" id="FungiDB:TRIVIDRAFT_113604"/>
<dbReference type="EMBL" id="ABDF02000074">
    <property type="protein sequence ID" value="EHK21136.1"/>
    <property type="molecule type" value="Genomic_DNA"/>
</dbReference>
<feature type="non-terminal residue" evidence="7">
    <location>
        <position position="1"/>
    </location>
</feature>
<reference evidence="7 8" key="1">
    <citation type="journal article" date="2011" name="Genome Biol.">
        <title>Comparative genome sequence analysis underscores mycoparasitism as the ancestral life style of Trichoderma.</title>
        <authorList>
            <person name="Kubicek C.P."/>
            <person name="Herrera-Estrella A."/>
            <person name="Seidl-Seiboth V."/>
            <person name="Martinez D.A."/>
            <person name="Druzhinina I.S."/>
            <person name="Thon M."/>
            <person name="Zeilinger S."/>
            <person name="Casas-Flores S."/>
            <person name="Horwitz B.A."/>
            <person name="Mukherjee P.K."/>
            <person name="Mukherjee M."/>
            <person name="Kredics L."/>
            <person name="Alcaraz L.D."/>
            <person name="Aerts A."/>
            <person name="Antal Z."/>
            <person name="Atanasova L."/>
            <person name="Cervantes-Badillo M.G."/>
            <person name="Challacombe J."/>
            <person name="Chertkov O."/>
            <person name="McCluskey K."/>
            <person name="Coulpier F."/>
            <person name="Deshpande N."/>
            <person name="von Doehren H."/>
            <person name="Ebbole D.J."/>
            <person name="Esquivel-Naranjo E.U."/>
            <person name="Fekete E."/>
            <person name="Flipphi M."/>
            <person name="Glaser F."/>
            <person name="Gomez-Rodriguez E.Y."/>
            <person name="Gruber S."/>
            <person name="Han C."/>
            <person name="Henrissat B."/>
            <person name="Hermosa R."/>
            <person name="Hernandez-Onate M."/>
            <person name="Karaffa L."/>
            <person name="Kosti I."/>
            <person name="Le Crom S."/>
            <person name="Lindquist E."/>
            <person name="Lucas S."/>
            <person name="Luebeck M."/>
            <person name="Luebeck P.S."/>
            <person name="Margeot A."/>
            <person name="Metz B."/>
            <person name="Misra M."/>
            <person name="Nevalainen H."/>
            <person name="Omann M."/>
            <person name="Packer N."/>
            <person name="Perrone G."/>
            <person name="Uresti-Rivera E.E."/>
            <person name="Salamov A."/>
            <person name="Schmoll M."/>
            <person name="Seiboth B."/>
            <person name="Shapiro H."/>
            <person name="Sukno S."/>
            <person name="Tamayo-Ramos J.A."/>
            <person name="Tisch D."/>
            <person name="Wiest A."/>
            <person name="Wilkinson H.H."/>
            <person name="Zhang M."/>
            <person name="Coutinho P.M."/>
            <person name="Kenerley C.M."/>
            <person name="Monte E."/>
            <person name="Baker S.E."/>
            <person name="Grigoriev I.V."/>
        </authorList>
    </citation>
    <scope>NUCLEOTIDE SEQUENCE [LARGE SCALE GENOMIC DNA]</scope>
    <source>
        <strain evidence="8">Gv29-8 / FGSC 10586</strain>
    </source>
</reference>
<accession>G9MWG4</accession>
<keyword evidence="3" id="KW-0804">Transcription</keyword>
<protein>
    <recommendedName>
        <fullName evidence="6">Zn(2)-C6 fungal-type domain-containing protein</fullName>
    </recommendedName>
</protein>
<dbReference type="RefSeq" id="XP_013955330.1">
    <property type="nucleotide sequence ID" value="XM_014099855.1"/>
</dbReference>
<evidence type="ECO:0000259" key="6">
    <source>
        <dbReference type="PROSITE" id="PS50048"/>
    </source>
</evidence>
<dbReference type="Proteomes" id="UP000007115">
    <property type="component" value="Unassembled WGS sequence"/>
</dbReference>
<evidence type="ECO:0000256" key="2">
    <source>
        <dbReference type="ARBA" id="ARBA00023015"/>
    </source>
</evidence>
<dbReference type="HOGENOM" id="CLU_008599_1_1_1"/>
<organism evidence="7 8">
    <name type="scientific">Hypocrea virens (strain Gv29-8 / FGSC 10586)</name>
    <name type="common">Gliocladium virens</name>
    <name type="synonym">Trichoderma virens</name>
    <dbReference type="NCBI Taxonomy" id="413071"/>
    <lineage>
        <taxon>Eukaryota</taxon>
        <taxon>Fungi</taxon>
        <taxon>Dikarya</taxon>
        <taxon>Ascomycota</taxon>
        <taxon>Pezizomycotina</taxon>
        <taxon>Sordariomycetes</taxon>
        <taxon>Hypocreomycetidae</taxon>
        <taxon>Hypocreales</taxon>
        <taxon>Hypocreaceae</taxon>
        <taxon>Trichoderma</taxon>
    </lineage>
</organism>
<keyword evidence="1" id="KW-0479">Metal-binding</keyword>
<dbReference type="SUPFAM" id="SSF57701">
    <property type="entry name" value="Zn2/Cys6 DNA-binding domain"/>
    <property type="match status" value="1"/>
</dbReference>
<dbReference type="eggNOG" id="ENOG502SHZM">
    <property type="taxonomic scope" value="Eukaryota"/>
</dbReference>
<dbReference type="GO" id="GO:0005634">
    <property type="term" value="C:nucleus"/>
    <property type="evidence" value="ECO:0007669"/>
    <property type="project" value="TreeGrafter"/>
</dbReference>
<dbReference type="GeneID" id="25786941"/>
<dbReference type="PANTHER" id="PTHR47424">
    <property type="entry name" value="REGULATORY PROTEIN GAL4"/>
    <property type="match status" value="1"/>
</dbReference>
<dbReference type="InterPro" id="IPR001138">
    <property type="entry name" value="Zn2Cys6_DnaBD"/>
</dbReference>
<dbReference type="InterPro" id="IPR051127">
    <property type="entry name" value="Fungal_SecMet_Regulators"/>
</dbReference>
<evidence type="ECO:0000313" key="7">
    <source>
        <dbReference type="EMBL" id="EHK21136.1"/>
    </source>
</evidence>
<dbReference type="AlphaFoldDB" id="G9MWG4"/>
<evidence type="ECO:0000256" key="4">
    <source>
        <dbReference type="ARBA" id="ARBA00023242"/>
    </source>
</evidence>
<dbReference type="OrthoDB" id="3362851at2759"/>
<dbReference type="InterPro" id="IPR036864">
    <property type="entry name" value="Zn2-C6_fun-type_DNA-bd_sf"/>
</dbReference>
<dbReference type="Gene3D" id="4.10.240.10">
    <property type="entry name" value="Zn(2)-C6 fungal-type DNA-binding domain"/>
    <property type="match status" value="1"/>
</dbReference>
<comment type="caution">
    <text evidence="7">The sequence shown here is derived from an EMBL/GenBank/DDBJ whole genome shotgun (WGS) entry which is preliminary data.</text>
</comment>
<dbReference type="InParanoid" id="G9MWG4"/>
<evidence type="ECO:0000313" key="8">
    <source>
        <dbReference type="Proteomes" id="UP000007115"/>
    </source>
</evidence>
<dbReference type="CDD" id="cd00067">
    <property type="entry name" value="GAL4"/>
    <property type="match status" value="1"/>
</dbReference>
<sequence>PPRPGAFHAFQVFEPSNEAFAIASDVQPENRHAPKRSHIPTACTECKKRKVRCDGNYPCGPCLSSSASSRARRRRCYYITPRPRVMPSKRALEDASSSLADCHSILRRLFPIHDVQELLPLSREDLIALLRLDQRSAAEAHNGARPEAVRNPSPLNDIYTTAASLQSNDGGLTILEPVPTPDAEWDEERREREQEHVPAEADDVNALSFALDRQVSYLGISSIRAALLVMLKLRPSLRQEMASDSAPGLPRRPLVYLPMRGESDASNMAWSRRGQALVDAYFRTFHVYMPMLDEPVFRAEFAGAKSREDEPWQALANMVLALGSVAAARSDDQEAEHAAYYERAVSLLPLTALGSSHIETVQTLALMGGEYLHYVNRPNMAYGILGAAIRMAGALGLHKEILTAPPPSSIPAALQKALETRRRTWWTLFCVDTWATMLTGRPSFGRWELATNIVIPDGRVAENGSYTSDAELLRQLAESVKFAKIATRVQDAFAVSPIIATALRQDIDSQLAAWHLSQSWPSSRTRSPQKASRDNASYQDAVGDEAPWRFTQSLMKWRYQDLRMLLHRPVLLFLANSGCSDWEDCSPDDAAAVKMCLALAIATVEDVEREWTPSRIAGWKAAWYLHQASMVPLLILLWNPRNMPNEAVMEPCRRAIPIVLSLLEAMKPWSLTANRSCALIGRVFAAA</sequence>
<name>G9MWG4_HYPVG</name>
<gene>
    <name evidence="7" type="ORF">TRIVIDRAFT_113604</name>
</gene>
<keyword evidence="2" id="KW-0805">Transcription regulation</keyword>
<evidence type="ECO:0000256" key="5">
    <source>
        <dbReference type="SAM" id="MobiDB-lite"/>
    </source>
</evidence>
<dbReference type="InterPro" id="IPR007219">
    <property type="entry name" value="XnlR_reg_dom"/>
</dbReference>
<keyword evidence="4" id="KW-0539">Nucleus</keyword>
<feature type="domain" description="Zn(2)-C6 fungal-type" evidence="6">
    <location>
        <begin position="42"/>
        <end position="78"/>
    </location>
</feature>
<feature type="compositionally biased region" description="Basic and acidic residues" evidence="5">
    <location>
        <begin position="187"/>
        <end position="198"/>
    </location>
</feature>
<proteinExistence type="predicted"/>
<dbReference type="Pfam" id="PF04082">
    <property type="entry name" value="Fungal_trans"/>
    <property type="match status" value="1"/>
</dbReference>
<evidence type="ECO:0000256" key="1">
    <source>
        <dbReference type="ARBA" id="ARBA00022723"/>
    </source>
</evidence>
<dbReference type="SMART" id="SM00906">
    <property type="entry name" value="Fungal_trans"/>
    <property type="match status" value="1"/>
</dbReference>
<dbReference type="CDD" id="cd12148">
    <property type="entry name" value="fungal_TF_MHR"/>
    <property type="match status" value="1"/>
</dbReference>
<dbReference type="GO" id="GO:0000435">
    <property type="term" value="P:positive regulation of transcription from RNA polymerase II promoter by galactose"/>
    <property type="evidence" value="ECO:0007669"/>
    <property type="project" value="TreeGrafter"/>
</dbReference>
<dbReference type="PROSITE" id="PS50048">
    <property type="entry name" value="ZN2_CY6_FUNGAL_2"/>
    <property type="match status" value="1"/>
</dbReference>
<dbReference type="SMART" id="SM00066">
    <property type="entry name" value="GAL4"/>
    <property type="match status" value="1"/>
</dbReference>
<feature type="region of interest" description="Disordered" evidence="5">
    <location>
        <begin position="169"/>
        <end position="198"/>
    </location>
</feature>
<evidence type="ECO:0000256" key="3">
    <source>
        <dbReference type="ARBA" id="ARBA00023163"/>
    </source>
</evidence>
<dbReference type="PANTHER" id="PTHR47424:SF5">
    <property type="entry name" value="ZN(II)2CYS6 TRANSCRIPTION FACTOR (EUROFUNG)"/>
    <property type="match status" value="1"/>
</dbReference>
<dbReference type="Pfam" id="PF00172">
    <property type="entry name" value="Zn_clus"/>
    <property type="match status" value="1"/>
</dbReference>
<dbReference type="GO" id="GO:0006351">
    <property type="term" value="P:DNA-templated transcription"/>
    <property type="evidence" value="ECO:0007669"/>
    <property type="project" value="InterPro"/>
</dbReference>
<dbReference type="OMA" id="MRWRFYN"/>
<dbReference type="GO" id="GO:0008270">
    <property type="term" value="F:zinc ion binding"/>
    <property type="evidence" value="ECO:0007669"/>
    <property type="project" value="InterPro"/>
</dbReference>
<keyword evidence="8" id="KW-1185">Reference proteome</keyword>
<dbReference type="GO" id="GO:0000978">
    <property type="term" value="F:RNA polymerase II cis-regulatory region sequence-specific DNA binding"/>
    <property type="evidence" value="ECO:0007669"/>
    <property type="project" value="TreeGrafter"/>
</dbReference>
<dbReference type="GO" id="GO:0000981">
    <property type="term" value="F:DNA-binding transcription factor activity, RNA polymerase II-specific"/>
    <property type="evidence" value="ECO:0007669"/>
    <property type="project" value="InterPro"/>
</dbReference>